<keyword evidence="2 3" id="KW-0326">Glycosidase</keyword>
<organism evidence="3 4">
    <name type="scientific">Vibrio scophthalmi</name>
    <dbReference type="NCBI Taxonomy" id="45658"/>
    <lineage>
        <taxon>Bacteria</taxon>
        <taxon>Pseudomonadati</taxon>
        <taxon>Pseudomonadota</taxon>
        <taxon>Gammaproteobacteria</taxon>
        <taxon>Vibrionales</taxon>
        <taxon>Vibrionaceae</taxon>
        <taxon>Vibrio</taxon>
    </lineage>
</organism>
<evidence type="ECO:0000256" key="1">
    <source>
        <dbReference type="ARBA" id="ARBA00022801"/>
    </source>
</evidence>
<dbReference type="Pfam" id="PF02065">
    <property type="entry name" value="Melibiase"/>
    <property type="match status" value="1"/>
</dbReference>
<keyword evidence="4" id="KW-1185">Reference proteome</keyword>
<sequence length="579" mass="65813">MQKRITIDGMLDLHIANKDILATYDNHEVHFTYIGLSNDRVSERYLLFSLDYHIEPQAILYGDGFQMHSQVCGQLEDLRDIGLGQDNSSTYRLYPRSEAKRFYNHVIVSDSLGYTLFGFTSCHRFSGYFQFSEMKGIHKLSAFLDGENTYPQDWTSSQLESVLVLQSANLQDLYAQYADRLAVQHPPRRPNSSAAPIGWSGHHAYDMAVNDRQLQANLNALPILSNAVEYVLIDDGYQAAIGDWLTPSELGGIDVKQQIKQIRAAGKKPAIWLAPFIAQQQSELFKHYPDWFVKNEADRPLKAEEITHAGWHSTPWYILDMTNPDVQEHIGEVVRYMRVEWGIELFKLDACYWGAIKAQRSQTGLTGVEAYRMGMQAITDAADSAIVMANHAPLWPSLGMVDVMGIGADVVRDERRFEQHAKEVLLRSWQHRRLWQVDPDSLVLISLPNQGTERKYYDFHRTVHLACAGVLMLGDPLDEMTAFAKQSIDKLIIRLQHNQEAVRFSTLNLQHGSLALTANNDLHCLFNYQQPAREVTLAADHPVDWHDFWTGEKLNQQPIQAFEITLESGLSARAILTVG</sequence>
<reference evidence="3 4" key="1">
    <citation type="submission" date="2016-07" db="EMBL/GenBank/DDBJ databases">
        <title>Genome sequencing of Vibrio scophthalmi strain VS-05, an isolated from Paralichthys olivaceus.</title>
        <authorList>
            <person name="Han H.-J."/>
        </authorList>
    </citation>
    <scope>NUCLEOTIDE SEQUENCE [LARGE SCALE GENOMIC DNA]</scope>
    <source>
        <strain evidence="3 4">VS-05</strain>
    </source>
</reference>
<dbReference type="EC" id="3.2.1.22" evidence="3"/>
<dbReference type="EMBL" id="CP016414">
    <property type="protein sequence ID" value="ANU35961.1"/>
    <property type="molecule type" value="Genomic_DNA"/>
</dbReference>
<dbReference type="AlphaFoldDB" id="A0A1C7F7S6"/>
<name>A0A1C7F7S6_9VIBR</name>
<evidence type="ECO:0000313" key="4">
    <source>
        <dbReference type="Proteomes" id="UP000092528"/>
    </source>
</evidence>
<evidence type="ECO:0000313" key="3">
    <source>
        <dbReference type="EMBL" id="ANU35961.1"/>
    </source>
</evidence>
<proteinExistence type="predicted"/>
<accession>A0A1C7F7S6</accession>
<dbReference type="GO" id="GO:0004557">
    <property type="term" value="F:alpha-galactosidase activity"/>
    <property type="evidence" value="ECO:0007669"/>
    <property type="project" value="UniProtKB-EC"/>
</dbReference>
<dbReference type="CDD" id="cd14791">
    <property type="entry name" value="GH36"/>
    <property type="match status" value="1"/>
</dbReference>
<dbReference type="PANTHER" id="PTHR43053">
    <property type="entry name" value="GLYCOSIDASE FAMILY 31"/>
    <property type="match status" value="1"/>
</dbReference>
<dbReference type="Proteomes" id="UP000092528">
    <property type="component" value="Chromosome 1"/>
</dbReference>
<dbReference type="SUPFAM" id="SSF51445">
    <property type="entry name" value="(Trans)glycosidases"/>
    <property type="match status" value="1"/>
</dbReference>
<keyword evidence="1 3" id="KW-0378">Hydrolase</keyword>
<dbReference type="PATRIC" id="fig|45658.7.peg.794"/>
<protein>
    <submittedName>
        <fullName evidence="3">Alpha-galactosidase</fullName>
        <ecNumber evidence="3">3.2.1.22</ecNumber>
    </submittedName>
</protein>
<gene>
    <name evidence="3" type="primary">galA</name>
    <name evidence="3" type="ORF">VSVS05_00829</name>
</gene>
<dbReference type="STRING" id="45658.VSVS12_02153"/>
<evidence type="ECO:0000256" key="2">
    <source>
        <dbReference type="ARBA" id="ARBA00023295"/>
    </source>
</evidence>
<dbReference type="PANTHER" id="PTHR43053:SF3">
    <property type="entry name" value="ALPHA-GALACTOSIDASE C-RELATED"/>
    <property type="match status" value="1"/>
</dbReference>
<dbReference type="GO" id="GO:0016052">
    <property type="term" value="P:carbohydrate catabolic process"/>
    <property type="evidence" value="ECO:0007669"/>
    <property type="project" value="InterPro"/>
</dbReference>
<dbReference type="Gene3D" id="3.20.20.70">
    <property type="entry name" value="Aldolase class I"/>
    <property type="match status" value="1"/>
</dbReference>
<dbReference type="InterPro" id="IPR017853">
    <property type="entry name" value="GH"/>
</dbReference>
<dbReference type="InterPro" id="IPR002252">
    <property type="entry name" value="Glyco_hydro_36"/>
</dbReference>
<dbReference type="InterPro" id="IPR013785">
    <property type="entry name" value="Aldolase_TIM"/>
</dbReference>
<dbReference type="GeneID" id="96871174"/>
<dbReference type="InterPro" id="IPR050985">
    <property type="entry name" value="Alpha-glycosidase_related"/>
</dbReference>
<dbReference type="RefSeq" id="WP_065545167.1">
    <property type="nucleotide sequence ID" value="NZ_CP016414.1"/>
</dbReference>